<evidence type="ECO:0000313" key="2">
    <source>
        <dbReference type="Proteomes" id="UP000014003"/>
    </source>
</evidence>
<reference evidence="1 2" key="1">
    <citation type="submission" date="2012-12" db="EMBL/GenBank/DDBJ databases">
        <title>The Genome Sequence of Bacillus cereus HuA3-9.</title>
        <authorList>
            <consortium name="The Broad Institute Genome Sequencing Platform"/>
            <consortium name="The Broad Institute Genome Sequencing Center for Infectious Disease"/>
            <person name="Feldgarden M."/>
            <person name="Van der Auwera G.A."/>
            <person name="Mahillon J."/>
            <person name="Duprez V."/>
            <person name="Timmery S."/>
            <person name="Mattelet C."/>
            <person name="Dierick K."/>
            <person name="Sun M."/>
            <person name="Yu Z."/>
            <person name="Zhu L."/>
            <person name="Hu X."/>
            <person name="Shank E.B."/>
            <person name="Swiecicka I."/>
            <person name="Hansen B.M."/>
            <person name="Andrup L."/>
            <person name="Walker B."/>
            <person name="Young S.K."/>
            <person name="Zeng Q."/>
            <person name="Gargeya S."/>
            <person name="Fitzgerald M."/>
            <person name="Haas B."/>
            <person name="Abouelleil A."/>
            <person name="Alvarado L."/>
            <person name="Arachchi H.M."/>
            <person name="Berlin A.M."/>
            <person name="Chapman S.B."/>
            <person name="Dewar J."/>
            <person name="Goldberg J."/>
            <person name="Griggs A."/>
            <person name="Gujja S."/>
            <person name="Hansen M."/>
            <person name="Howarth C."/>
            <person name="Imamovic A."/>
            <person name="Larimer J."/>
            <person name="McCowan C."/>
            <person name="Murphy C."/>
            <person name="Neiman D."/>
            <person name="Pearson M."/>
            <person name="Priest M."/>
            <person name="Roberts A."/>
            <person name="Saif S."/>
            <person name="Shea T."/>
            <person name="Sisk P."/>
            <person name="Sykes S."/>
            <person name="Wortman J."/>
            <person name="Nusbaum C."/>
            <person name="Birren B."/>
        </authorList>
    </citation>
    <scope>NUCLEOTIDE SEQUENCE [LARGE SCALE GENOMIC DNA]</scope>
    <source>
        <strain evidence="1 2">HuA3-9</strain>
    </source>
</reference>
<comment type="caution">
    <text evidence="1">The sequence shown here is derived from an EMBL/GenBank/DDBJ whole genome shotgun (WGS) entry which is preliminary data.</text>
</comment>
<evidence type="ECO:0000313" key="1">
    <source>
        <dbReference type="EMBL" id="EOO11414.1"/>
    </source>
</evidence>
<sequence>MSKTKAELIHEASESAEKWLDAEEGVGGGYDIQPMDFIRFVNRELTPHMTKEALQKLIREYKSWIND</sequence>
<gene>
    <name evidence="1" type="ORF">IGA_05677</name>
</gene>
<protein>
    <submittedName>
        <fullName evidence="1">Uncharacterized protein</fullName>
    </submittedName>
</protein>
<dbReference type="HOGENOM" id="CLU_2803279_0_0_9"/>
<name>R8CIF0_BACCE</name>
<dbReference type="EMBL" id="AHDZ01000070">
    <property type="protein sequence ID" value="EOO11414.1"/>
    <property type="molecule type" value="Genomic_DNA"/>
</dbReference>
<dbReference type="AlphaFoldDB" id="R8CIF0"/>
<proteinExistence type="predicted"/>
<accession>R8CIF0</accession>
<organism evidence="1 2">
    <name type="scientific">Bacillus cereus HuA3-9</name>
    <dbReference type="NCBI Taxonomy" id="1053205"/>
    <lineage>
        <taxon>Bacteria</taxon>
        <taxon>Bacillati</taxon>
        <taxon>Bacillota</taxon>
        <taxon>Bacilli</taxon>
        <taxon>Bacillales</taxon>
        <taxon>Bacillaceae</taxon>
        <taxon>Bacillus</taxon>
        <taxon>Bacillus cereus group</taxon>
    </lineage>
</organism>
<dbReference type="RefSeq" id="WP_016094910.1">
    <property type="nucleotide sequence ID" value="NZ_KB976126.1"/>
</dbReference>
<dbReference type="PATRIC" id="fig|1053205.3.peg.5733"/>
<dbReference type="Proteomes" id="UP000014003">
    <property type="component" value="Unassembled WGS sequence"/>
</dbReference>